<evidence type="ECO:0000313" key="1">
    <source>
        <dbReference type="EMBL" id="GJN10436.1"/>
    </source>
</evidence>
<protein>
    <submittedName>
        <fullName evidence="1">Uncharacterized protein</fullName>
    </submittedName>
</protein>
<accession>A0AAV5DJP9</accession>
<dbReference type="Proteomes" id="UP001054889">
    <property type="component" value="Unassembled WGS sequence"/>
</dbReference>
<sequence length="146" mass="16901">MTAMLIYLVMAIDLPQWALKAIDKIRRGYVWRGRKEAKGGHCLVSWGKVTRPKELGGLGIFDLKNLGWALWVRWLWLQKTDPNHPWSIFQIQVPGQVRSLFAMAMSTEVGNGTTTLFWEDRWLHGQRIVDVAPQLYKVIAKRNTKK</sequence>
<organism evidence="1 2">
    <name type="scientific">Eleusine coracana subsp. coracana</name>
    <dbReference type="NCBI Taxonomy" id="191504"/>
    <lineage>
        <taxon>Eukaryota</taxon>
        <taxon>Viridiplantae</taxon>
        <taxon>Streptophyta</taxon>
        <taxon>Embryophyta</taxon>
        <taxon>Tracheophyta</taxon>
        <taxon>Spermatophyta</taxon>
        <taxon>Magnoliopsida</taxon>
        <taxon>Liliopsida</taxon>
        <taxon>Poales</taxon>
        <taxon>Poaceae</taxon>
        <taxon>PACMAD clade</taxon>
        <taxon>Chloridoideae</taxon>
        <taxon>Cynodonteae</taxon>
        <taxon>Eleusininae</taxon>
        <taxon>Eleusine</taxon>
    </lineage>
</organism>
<name>A0AAV5DJP9_ELECO</name>
<reference evidence="1" key="2">
    <citation type="submission" date="2021-12" db="EMBL/GenBank/DDBJ databases">
        <title>Resequencing data analysis of finger millet.</title>
        <authorList>
            <person name="Hatakeyama M."/>
            <person name="Aluri S."/>
            <person name="Balachadran M.T."/>
            <person name="Sivarajan S.R."/>
            <person name="Poveda L."/>
            <person name="Shimizu-Inatsugi R."/>
            <person name="Schlapbach R."/>
            <person name="Sreeman S.M."/>
            <person name="Shimizu K.K."/>
        </authorList>
    </citation>
    <scope>NUCLEOTIDE SEQUENCE</scope>
</reference>
<reference evidence="1" key="1">
    <citation type="journal article" date="2018" name="DNA Res.">
        <title>Multiple hybrid de novo genome assembly of finger millet, an orphan allotetraploid crop.</title>
        <authorList>
            <person name="Hatakeyama M."/>
            <person name="Aluri S."/>
            <person name="Balachadran M.T."/>
            <person name="Sivarajan S.R."/>
            <person name="Patrignani A."/>
            <person name="Gruter S."/>
            <person name="Poveda L."/>
            <person name="Shimizu-Inatsugi R."/>
            <person name="Baeten J."/>
            <person name="Francoijs K.J."/>
            <person name="Nataraja K.N."/>
            <person name="Reddy Y.A.N."/>
            <person name="Phadnis S."/>
            <person name="Ravikumar R.L."/>
            <person name="Schlapbach R."/>
            <person name="Sreeman S.M."/>
            <person name="Shimizu K.K."/>
        </authorList>
    </citation>
    <scope>NUCLEOTIDE SEQUENCE</scope>
</reference>
<proteinExistence type="predicted"/>
<dbReference type="EMBL" id="BQKI01000017">
    <property type="protein sequence ID" value="GJN10436.1"/>
    <property type="molecule type" value="Genomic_DNA"/>
</dbReference>
<dbReference type="AlphaFoldDB" id="A0AAV5DJP9"/>
<keyword evidence="2" id="KW-1185">Reference proteome</keyword>
<gene>
    <name evidence="1" type="primary">ga28530</name>
    <name evidence="1" type="ORF">PR202_ga28530</name>
</gene>
<evidence type="ECO:0000313" key="2">
    <source>
        <dbReference type="Proteomes" id="UP001054889"/>
    </source>
</evidence>
<comment type="caution">
    <text evidence="1">The sequence shown here is derived from an EMBL/GenBank/DDBJ whole genome shotgun (WGS) entry which is preliminary data.</text>
</comment>